<gene>
    <name evidence="1" type="ORF">HYH02_002812</name>
</gene>
<dbReference type="AlphaFoldDB" id="A0A835WRZ1"/>
<protein>
    <submittedName>
        <fullName evidence="1">Uncharacterized protein</fullName>
    </submittedName>
</protein>
<dbReference type="EMBL" id="JAEHOD010000005">
    <property type="protein sequence ID" value="KAG2452575.1"/>
    <property type="molecule type" value="Genomic_DNA"/>
</dbReference>
<evidence type="ECO:0000313" key="1">
    <source>
        <dbReference type="EMBL" id="KAG2452575.1"/>
    </source>
</evidence>
<dbReference type="Proteomes" id="UP000613740">
    <property type="component" value="Unassembled WGS sequence"/>
</dbReference>
<name>A0A835WRZ1_9CHLO</name>
<dbReference type="OrthoDB" id="547314at2759"/>
<comment type="caution">
    <text evidence="1">The sequence shown here is derived from an EMBL/GenBank/DDBJ whole genome shotgun (WGS) entry which is preliminary data.</text>
</comment>
<sequence length="355" mass="35020">MRGFLAETHHEATFNRNAIGKGVRAELVPGQQAADIRIVGAREAAIVEAQVKYYKDPAALKRALSDAQYVGMQKIGPEGAGFAKRGIASRIEAGGVSSDPLTLEASDRMTANPTAHYEALRPSLVSEAAKAGAMGLGMGAGVGAGVAAATRLVQKKGALDQEDAKVIGESAAVGAASASVGNVLGTLAQSTVVGALAAGAVGTAYAASKCPDRASAVREVAVGMTGVGASVAAVTACAAAGIVTGPAAPVVALVVGWQAGVQARKAAQSEALHENVRWGAGAAVERTKQAATAVAGAGKTAVVGGAQLATHAAVVSGQAAAQAAAAASRVAGAVAGWVSWRRQRSAGTDIDECEV</sequence>
<organism evidence="1 2">
    <name type="scientific">Chlamydomonas schloesseri</name>
    <dbReference type="NCBI Taxonomy" id="2026947"/>
    <lineage>
        <taxon>Eukaryota</taxon>
        <taxon>Viridiplantae</taxon>
        <taxon>Chlorophyta</taxon>
        <taxon>core chlorophytes</taxon>
        <taxon>Chlorophyceae</taxon>
        <taxon>CS clade</taxon>
        <taxon>Chlamydomonadales</taxon>
        <taxon>Chlamydomonadaceae</taxon>
        <taxon>Chlamydomonas</taxon>
    </lineage>
</organism>
<proteinExistence type="predicted"/>
<reference evidence="1" key="1">
    <citation type="journal article" date="2020" name="bioRxiv">
        <title>Comparative genomics of Chlamydomonas.</title>
        <authorList>
            <person name="Craig R.J."/>
            <person name="Hasan A.R."/>
            <person name="Ness R.W."/>
            <person name="Keightley P.D."/>
        </authorList>
    </citation>
    <scope>NUCLEOTIDE SEQUENCE</scope>
    <source>
        <strain evidence="1">CCAP 11/173</strain>
    </source>
</reference>
<accession>A0A835WRZ1</accession>
<keyword evidence="2" id="KW-1185">Reference proteome</keyword>
<evidence type="ECO:0000313" key="2">
    <source>
        <dbReference type="Proteomes" id="UP000613740"/>
    </source>
</evidence>